<reference evidence="4 5" key="1">
    <citation type="submission" date="2014-07" db="EMBL/GenBank/DDBJ databases">
        <authorList>
            <person name="Lee K."/>
            <person name="Lim J.Y."/>
            <person name="Hwang I."/>
        </authorList>
    </citation>
    <scope>NUCLEOTIDE SEQUENCE [LARGE SCALE GENOMIC DNA]</scope>
    <source>
        <strain evidence="4 5">KL28</strain>
    </source>
</reference>
<dbReference type="eggNOG" id="COG0277">
    <property type="taxonomic scope" value="Bacteria"/>
</dbReference>
<dbReference type="AlphaFoldDB" id="A0A077FAE5"/>
<evidence type="ECO:0000256" key="1">
    <source>
        <dbReference type="ARBA" id="ARBA00022630"/>
    </source>
</evidence>
<keyword evidence="2" id="KW-0274">FAD</keyword>
<dbReference type="Pfam" id="PF01565">
    <property type="entry name" value="FAD_binding_4"/>
    <property type="match status" value="1"/>
</dbReference>
<dbReference type="Gene3D" id="3.40.462.10">
    <property type="entry name" value="FAD-linked oxidases, C-terminal domain"/>
    <property type="match status" value="1"/>
</dbReference>
<dbReference type="InterPro" id="IPR016171">
    <property type="entry name" value="Vanillyl_alc_oxidase_C-sub2"/>
</dbReference>
<evidence type="ECO:0000259" key="3">
    <source>
        <dbReference type="PROSITE" id="PS51387"/>
    </source>
</evidence>
<dbReference type="GO" id="GO:0071949">
    <property type="term" value="F:FAD binding"/>
    <property type="evidence" value="ECO:0007669"/>
    <property type="project" value="InterPro"/>
</dbReference>
<dbReference type="HOGENOM" id="CLU_024402_0_1_6"/>
<dbReference type="KEGG" id="palk:PSAKL28_30910"/>
<dbReference type="InterPro" id="IPR016170">
    <property type="entry name" value="Cytok_DH_C_sf"/>
</dbReference>
<dbReference type="InterPro" id="IPR016164">
    <property type="entry name" value="FAD-linked_Oxase-like_C"/>
</dbReference>
<evidence type="ECO:0000313" key="4">
    <source>
        <dbReference type="EMBL" id="AIL62268.1"/>
    </source>
</evidence>
<name>A0A077FAE5_9PSED</name>
<organism evidence="4 5">
    <name type="scientific">Pseudomonas alkylphenolica</name>
    <dbReference type="NCBI Taxonomy" id="237609"/>
    <lineage>
        <taxon>Bacteria</taxon>
        <taxon>Pseudomonadati</taxon>
        <taxon>Pseudomonadota</taxon>
        <taxon>Gammaproteobacteria</taxon>
        <taxon>Pseudomonadales</taxon>
        <taxon>Pseudomonadaceae</taxon>
        <taxon>Pseudomonas</taxon>
    </lineage>
</organism>
<dbReference type="GO" id="GO:0004458">
    <property type="term" value="F:D-lactate dehydrogenase (cytochrome) activity"/>
    <property type="evidence" value="ECO:0007669"/>
    <property type="project" value="TreeGrafter"/>
</dbReference>
<dbReference type="SUPFAM" id="SSF55103">
    <property type="entry name" value="FAD-linked oxidases, C-terminal domain"/>
    <property type="match status" value="1"/>
</dbReference>
<keyword evidence="1" id="KW-0285">Flavoprotein</keyword>
<dbReference type="Gene3D" id="3.30.465.10">
    <property type="match status" value="1"/>
</dbReference>
<dbReference type="PROSITE" id="PS51387">
    <property type="entry name" value="FAD_PCMH"/>
    <property type="match status" value="1"/>
</dbReference>
<dbReference type="RefSeq" id="WP_038612147.1">
    <property type="nucleotide sequence ID" value="NZ_CP009048.1"/>
</dbReference>
<protein>
    <submittedName>
        <fullName evidence="4">Flavoprotein subunit p-cresol methylhydroxylase</fullName>
    </submittedName>
</protein>
<dbReference type="InterPro" id="IPR036318">
    <property type="entry name" value="FAD-bd_PCMH-like_sf"/>
</dbReference>
<dbReference type="SUPFAM" id="SSF56176">
    <property type="entry name" value="FAD-binding/transporter-associated domain-like"/>
    <property type="match status" value="1"/>
</dbReference>
<dbReference type="EMBL" id="CP009048">
    <property type="protein sequence ID" value="AIL62268.1"/>
    <property type="molecule type" value="Genomic_DNA"/>
</dbReference>
<dbReference type="GO" id="GO:0008720">
    <property type="term" value="F:D-lactate dehydrogenase (NAD+) activity"/>
    <property type="evidence" value="ECO:0007669"/>
    <property type="project" value="TreeGrafter"/>
</dbReference>
<evidence type="ECO:0000256" key="2">
    <source>
        <dbReference type="ARBA" id="ARBA00022827"/>
    </source>
</evidence>
<dbReference type="InterPro" id="IPR006094">
    <property type="entry name" value="Oxid_FAD_bind_N"/>
</dbReference>
<dbReference type="Gene3D" id="3.30.43.10">
    <property type="entry name" value="Uridine Diphospho-n-acetylenolpyruvylglucosamine Reductase, domain 2"/>
    <property type="match status" value="1"/>
</dbReference>
<dbReference type="InterPro" id="IPR016167">
    <property type="entry name" value="FAD-bd_PCMH_sub1"/>
</dbReference>
<feature type="domain" description="FAD-binding PCMH-type" evidence="3">
    <location>
        <begin position="50"/>
        <end position="238"/>
    </location>
</feature>
<dbReference type="Gene3D" id="1.10.45.10">
    <property type="entry name" value="Vanillyl-alcohol Oxidase, Chain A, domain 4"/>
    <property type="match status" value="1"/>
</dbReference>
<sequence>MNYPQGVSAQDFDSALDEFRRIVGADNVFISEADVALYRDAYSPKWGESDELVASAAVAPTTVEQVQAIVKAANRLRIPLFAISTGKNLGYGGSAPNMSGSVIVDLKLLNKIIEVDDKRNFCIVEPGVSYFDLYNYIQERGLKLMMDVPDPGWGSPLGNALDHGVGYTLGNYRDHFGSHCGMEVVLPDGELLRTGMAAVPGAETWGENKYGYGAYVDGLFAQSNFGIVTKMGFWMMPQPEHYLSCMVKVPRYEDIIPLIDTVNYLEDQGLIGHPRYGCPMDSLCLMWEPESYKTTRELMQLNNQPGGASVAEYQSYAQNHGLEYWNVVLNFYGPKKTLFANWEYAQEKFADIPGVQFEQLESYSLPIAKKDQQKLRHQVALGIPNMSIFSIGARSEAMPNPDDGHAWFAPIVPRNGKAFIKAHEVFCKAAKELGLTSAPIARTNVPQTWQYRSYIYLFPFFISRSDKEQNRKAVDQFITLVKLAAEHGWTEYRTAPIFQDIVASTYSFNNNALLRFQSLLKDTVDPNGIIAPGRGGIWPKRYREDA</sequence>
<dbReference type="Proteomes" id="UP000028931">
    <property type="component" value="Chromosome"/>
</dbReference>
<proteinExistence type="predicted"/>
<dbReference type="GO" id="GO:1903457">
    <property type="term" value="P:lactate catabolic process"/>
    <property type="evidence" value="ECO:0007669"/>
    <property type="project" value="TreeGrafter"/>
</dbReference>
<gene>
    <name evidence="4" type="ORF">PSAKL28_30910</name>
</gene>
<evidence type="ECO:0000313" key="5">
    <source>
        <dbReference type="Proteomes" id="UP000028931"/>
    </source>
</evidence>
<accession>A0A077FAE5</accession>
<dbReference type="InterPro" id="IPR016166">
    <property type="entry name" value="FAD-bd_PCMH"/>
</dbReference>
<dbReference type="OrthoDB" id="9811557at2"/>
<dbReference type="PANTHER" id="PTHR11748:SF114">
    <property type="entry name" value="ARYL-ALCOHOL OXIDASE VANILLYL-ALCOHOL OXIDASE (AFU_ORTHOLOGUE AFUA_3G09500)-RELATED"/>
    <property type="match status" value="1"/>
</dbReference>
<dbReference type="PANTHER" id="PTHR11748">
    <property type="entry name" value="D-LACTATE DEHYDROGENASE"/>
    <property type="match status" value="1"/>
</dbReference>
<dbReference type="InterPro" id="IPR016169">
    <property type="entry name" value="FAD-bd_PCMH_sub2"/>
</dbReference>